<sequence length="94" mass="10453">MFGRHTRVSLPIFQQQSRKIPSFQPLSASSRDFTPCVGRVRRFSGGRRGGCGHHDAALSNFYSKARIAWYKQGIDPVSHKAGCQKFVLSSRKGG</sequence>
<gene>
    <name evidence="1" type="ORF">SPHINGO391_80004</name>
</gene>
<name>A0A5E8AU24_9SPHN</name>
<dbReference type="Proteomes" id="UP000326857">
    <property type="component" value="Unassembled WGS sequence"/>
</dbReference>
<evidence type="ECO:0000313" key="1">
    <source>
        <dbReference type="EMBL" id="VVT32481.1"/>
    </source>
</evidence>
<evidence type="ECO:0000313" key="2">
    <source>
        <dbReference type="Proteomes" id="UP000326857"/>
    </source>
</evidence>
<reference evidence="1 2" key="1">
    <citation type="submission" date="2019-09" db="EMBL/GenBank/DDBJ databases">
        <authorList>
            <person name="Dittami M. S."/>
        </authorList>
    </citation>
    <scope>NUCLEOTIDE SEQUENCE [LARGE SCALE GENOMIC DNA]</scope>
    <source>
        <strain evidence="1">SPHINGO391</strain>
    </source>
</reference>
<organism evidence="1 2">
    <name type="scientific">Sphingomonas aurantiaca</name>
    <dbReference type="NCBI Taxonomy" id="185949"/>
    <lineage>
        <taxon>Bacteria</taxon>
        <taxon>Pseudomonadati</taxon>
        <taxon>Pseudomonadota</taxon>
        <taxon>Alphaproteobacteria</taxon>
        <taxon>Sphingomonadales</taxon>
        <taxon>Sphingomonadaceae</taxon>
        <taxon>Sphingomonas</taxon>
    </lineage>
</organism>
<dbReference type="EMBL" id="CABVLI010000053">
    <property type="protein sequence ID" value="VVT32481.1"/>
    <property type="molecule type" value="Genomic_DNA"/>
</dbReference>
<accession>A0A5E8AU24</accession>
<proteinExistence type="predicted"/>
<dbReference type="AlphaFoldDB" id="A0A5E8AU24"/>
<protein>
    <submittedName>
        <fullName evidence="1">Uncharacterized protein</fullName>
    </submittedName>
</protein>